<dbReference type="Pfam" id="PF12320">
    <property type="entry name" value="SbcD_C"/>
    <property type="match status" value="1"/>
</dbReference>
<dbReference type="GO" id="GO:0006260">
    <property type="term" value="P:DNA replication"/>
    <property type="evidence" value="ECO:0007669"/>
    <property type="project" value="UniProtKB-KW"/>
</dbReference>
<keyword evidence="4 7" id="KW-0540">Nuclease</keyword>
<evidence type="ECO:0000256" key="5">
    <source>
        <dbReference type="ARBA" id="ARBA00022801"/>
    </source>
</evidence>
<gene>
    <name evidence="7 10" type="primary">sbcD</name>
    <name evidence="10" type="ORF">HMPREF9444_00288</name>
</gene>
<evidence type="ECO:0000256" key="1">
    <source>
        <dbReference type="ARBA" id="ARBA00010555"/>
    </source>
</evidence>
<evidence type="ECO:0000256" key="4">
    <source>
        <dbReference type="ARBA" id="ARBA00022722"/>
    </source>
</evidence>
<keyword evidence="5 7" id="KW-0378">Hydrolase</keyword>
<evidence type="ECO:0000256" key="3">
    <source>
        <dbReference type="ARBA" id="ARBA00013365"/>
    </source>
</evidence>
<reference evidence="10 11" key="1">
    <citation type="submission" date="2011-01" db="EMBL/GenBank/DDBJ databases">
        <authorList>
            <person name="Weinstock G."/>
            <person name="Sodergren E."/>
            <person name="Clifton S."/>
            <person name="Fulton L."/>
            <person name="Fulton B."/>
            <person name="Courtney L."/>
            <person name="Fronick C."/>
            <person name="Harrison M."/>
            <person name="Strong C."/>
            <person name="Farmer C."/>
            <person name="Delahaunty K."/>
            <person name="Markovic C."/>
            <person name="Hall O."/>
            <person name="Minx P."/>
            <person name="Tomlinson C."/>
            <person name="Mitreva M."/>
            <person name="Hou S."/>
            <person name="Chen J."/>
            <person name="Wollam A."/>
            <person name="Pepin K.H."/>
            <person name="Johnson M."/>
            <person name="Bhonagiri V."/>
            <person name="Zhang X."/>
            <person name="Suruliraj S."/>
            <person name="Warren W."/>
            <person name="Chinwalla A."/>
            <person name="Mardis E.R."/>
            <person name="Wilson R.K."/>
        </authorList>
    </citation>
    <scope>NUCLEOTIDE SEQUENCE [LARGE SCALE GENOMIC DNA]</scope>
    <source>
        <strain evidence="11">DSM 22608 / JCM 16073 / KCTC 15190 / YIT 12066</strain>
    </source>
</reference>
<comment type="caution">
    <text evidence="10">The sequence shown here is derived from an EMBL/GenBank/DDBJ whole genome shotgun (WGS) entry which is preliminary data.</text>
</comment>
<name>E8LHX5_SUCHY</name>
<proteinExistence type="inferred from homology"/>
<dbReference type="EMBL" id="AEVO01000011">
    <property type="protein sequence ID" value="EFY07871.1"/>
    <property type="molecule type" value="Genomic_DNA"/>
</dbReference>
<dbReference type="PANTHER" id="PTHR30337:SF0">
    <property type="entry name" value="NUCLEASE SBCCD SUBUNIT D"/>
    <property type="match status" value="1"/>
</dbReference>
<comment type="subunit">
    <text evidence="2 7">Heterodimer of SbcC and SbcD.</text>
</comment>
<dbReference type="PANTHER" id="PTHR30337">
    <property type="entry name" value="COMPONENT OF ATP-DEPENDENT DSDNA EXONUCLEASE"/>
    <property type="match status" value="1"/>
</dbReference>
<dbReference type="CDD" id="cd00840">
    <property type="entry name" value="MPP_Mre11_N"/>
    <property type="match status" value="1"/>
</dbReference>
<dbReference type="Proteomes" id="UP000018458">
    <property type="component" value="Unassembled WGS sequence"/>
</dbReference>
<dbReference type="STRING" id="762983.HMPREF9444_00288"/>
<dbReference type="Pfam" id="PF00149">
    <property type="entry name" value="Metallophos"/>
    <property type="match status" value="1"/>
</dbReference>
<dbReference type="RefSeq" id="WP_009142513.1">
    <property type="nucleotide sequence ID" value="NZ_GL830949.1"/>
</dbReference>
<dbReference type="GO" id="GO:0008408">
    <property type="term" value="F:3'-5' exonuclease activity"/>
    <property type="evidence" value="ECO:0007669"/>
    <property type="project" value="InterPro"/>
</dbReference>
<evidence type="ECO:0000259" key="8">
    <source>
        <dbReference type="Pfam" id="PF00149"/>
    </source>
</evidence>
<evidence type="ECO:0000313" key="10">
    <source>
        <dbReference type="EMBL" id="EFY07871.1"/>
    </source>
</evidence>
<dbReference type="GO" id="GO:0006310">
    <property type="term" value="P:DNA recombination"/>
    <property type="evidence" value="ECO:0007669"/>
    <property type="project" value="UniProtKB-KW"/>
</dbReference>
<dbReference type="InterPro" id="IPR026843">
    <property type="entry name" value="SbcD_C"/>
</dbReference>
<evidence type="ECO:0000259" key="9">
    <source>
        <dbReference type="Pfam" id="PF12320"/>
    </source>
</evidence>
<organism evidence="10 11">
    <name type="scientific">Succinatimonas hippei (strain DSM 22608 / JCM 16073 / KCTC 15190 / YIT 12066)</name>
    <dbReference type="NCBI Taxonomy" id="762983"/>
    <lineage>
        <taxon>Bacteria</taxon>
        <taxon>Pseudomonadati</taxon>
        <taxon>Pseudomonadota</taxon>
        <taxon>Gammaproteobacteria</taxon>
        <taxon>Aeromonadales</taxon>
        <taxon>Succinivibrionaceae</taxon>
        <taxon>Succinatimonas</taxon>
    </lineage>
</organism>
<evidence type="ECO:0000256" key="2">
    <source>
        <dbReference type="ARBA" id="ARBA00011322"/>
    </source>
</evidence>
<dbReference type="NCBIfam" id="TIGR00619">
    <property type="entry name" value="sbcd"/>
    <property type="match status" value="1"/>
</dbReference>
<dbReference type="OrthoDB" id="9773856at2"/>
<feature type="domain" description="Calcineurin-like phosphoesterase" evidence="8">
    <location>
        <begin position="2"/>
        <end position="240"/>
    </location>
</feature>
<accession>E8LHX5</accession>
<dbReference type="AlphaFoldDB" id="E8LHX5"/>
<keyword evidence="11" id="KW-1185">Reference proteome</keyword>
<keyword evidence="6 7" id="KW-0269">Exonuclease</keyword>
<dbReference type="InterPro" id="IPR050535">
    <property type="entry name" value="DNA_Repair-Maintenance_Comp"/>
</dbReference>
<evidence type="ECO:0000256" key="7">
    <source>
        <dbReference type="RuleBase" id="RU363069"/>
    </source>
</evidence>
<dbReference type="eggNOG" id="COG0420">
    <property type="taxonomic scope" value="Bacteria"/>
</dbReference>
<keyword evidence="7" id="KW-0255">Endonuclease</keyword>
<evidence type="ECO:0000313" key="11">
    <source>
        <dbReference type="Proteomes" id="UP000018458"/>
    </source>
</evidence>
<dbReference type="InterPro" id="IPR041796">
    <property type="entry name" value="Mre11_N"/>
</dbReference>
<keyword evidence="7" id="KW-0235">DNA replication</keyword>
<keyword evidence="7" id="KW-0233">DNA recombination</keyword>
<feature type="domain" description="Nuclease SbcCD subunit D C-terminal" evidence="9">
    <location>
        <begin position="289"/>
        <end position="382"/>
    </location>
</feature>
<comment type="function">
    <text evidence="7">SbcCD cleaves DNA hairpin structures. These structures can inhibit DNA replication and are intermediates in certain DNA recombination reactions. The complex acts as a 3'-&gt;5' double strand exonuclease that can open hairpins. It also has a 5' single-strand endonuclease activity.</text>
</comment>
<dbReference type="HOGENOM" id="CLU_038045_2_0_6"/>
<dbReference type="SUPFAM" id="SSF56300">
    <property type="entry name" value="Metallo-dependent phosphatases"/>
    <property type="match status" value="1"/>
</dbReference>
<evidence type="ECO:0000256" key="6">
    <source>
        <dbReference type="ARBA" id="ARBA00022839"/>
    </source>
</evidence>
<dbReference type="InterPro" id="IPR004843">
    <property type="entry name" value="Calcineurin-like_PHP"/>
</dbReference>
<dbReference type="InterPro" id="IPR029052">
    <property type="entry name" value="Metallo-depent_PP-like"/>
</dbReference>
<dbReference type="Gene3D" id="3.60.21.10">
    <property type="match status" value="1"/>
</dbReference>
<sequence length="413" mass="47339">MLKILHTSDLHLGKNLYGKSRTDEFCQILDQLTEIIKKENIDVLLIAGDIFDSSMPALDAQKLYYDFLAKLTKTKLKHTVLIAGNHDSPNFLKAADPLLSSFNIHIVSSIDIENINKEIIVLEDNGIPFLIICAIPYLRERDIRRILIDENEDEIHAEYKKAVIGHIRKVSAKAFLKQEEILNNYHIKIPVIAMAHLFMIGDAISDTDTARDLFVGSLCPIEADAFDPRYDYIALGHLHTGHKIKQNEYIRYSGTPLPMNFGETETKHACLIEFDKDDKKLSLIPFSQTKKLVRIKGDLDIISRRLKELKKENIPFMVEILLEGQEDAITIKNRIDSLTSNSLIEILRIKDNRCFGKALSQYDEIKQLTDLNEDSVFLRLLESAGIEEKDRPEYISTYKEIRRLMIDEEADAK</sequence>
<protein>
    <recommendedName>
        <fullName evidence="3 7">Nuclease SbcCD subunit D</fullName>
    </recommendedName>
</protein>
<dbReference type="Gene3D" id="3.30.160.720">
    <property type="match status" value="1"/>
</dbReference>
<dbReference type="InterPro" id="IPR004593">
    <property type="entry name" value="SbcD"/>
</dbReference>
<comment type="similarity">
    <text evidence="1 7">Belongs to the SbcD family.</text>
</comment>
<dbReference type="GO" id="GO:0004519">
    <property type="term" value="F:endonuclease activity"/>
    <property type="evidence" value="ECO:0007669"/>
    <property type="project" value="UniProtKB-KW"/>
</dbReference>